<gene>
    <name evidence="2" type="ORF">GCM10007304_02120</name>
</gene>
<reference evidence="2" key="1">
    <citation type="journal article" date="2014" name="Int. J. Syst. Evol. Microbiol.">
        <title>Complete genome sequence of Corynebacterium casei LMG S-19264T (=DSM 44701T), isolated from a smear-ripened cheese.</title>
        <authorList>
            <consortium name="US DOE Joint Genome Institute (JGI-PGF)"/>
            <person name="Walter F."/>
            <person name="Albersmeier A."/>
            <person name="Kalinowski J."/>
            <person name="Ruckert C."/>
        </authorList>
    </citation>
    <scope>NUCLEOTIDE SEQUENCE</scope>
    <source>
        <strain evidence="2">CCM 7905</strain>
    </source>
</reference>
<protein>
    <recommendedName>
        <fullName evidence="1">Rv3651-like N-terminal domain-containing protein</fullName>
    </recommendedName>
</protein>
<dbReference type="Pfam" id="PF18007">
    <property type="entry name" value="Rv3651-like_N"/>
    <property type="match status" value="1"/>
</dbReference>
<dbReference type="InterPro" id="IPR041458">
    <property type="entry name" value="Rv3651-like_N"/>
</dbReference>
<comment type="caution">
    <text evidence="2">The sequence shown here is derived from an EMBL/GenBank/DDBJ whole genome shotgun (WGS) entry which is preliminary data.</text>
</comment>
<organism evidence="2 3">
    <name type="scientific">Rhodococcoides trifolii</name>
    <dbReference type="NCBI Taxonomy" id="908250"/>
    <lineage>
        <taxon>Bacteria</taxon>
        <taxon>Bacillati</taxon>
        <taxon>Actinomycetota</taxon>
        <taxon>Actinomycetes</taxon>
        <taxon>Mycobacteriales</taxon>
        <taxon>Nocardiaceae</taxon>
        <taxon>Rhodococcoides</taxon>
    </lineage>
</organism>
<accession>A0A917CP01</accession>
<evidence type="ECO:0000313" key="3">
    <source>
        <dbReference type="Proteomes" id="UP000654257"/>
    </source>
</evidence>
<dbReference type="EMBL" id="BMCU01000001">
    <property type="protein sequence ID" value="GGF91745.1"/>
    <property type="molecule type" value="Genomic_DNA"/>
</dbReference>
<evidence type="ECO:0000259" key="1">
    <source>
        <dbReference type="Pfam" id="PF18007"/>
    </source>
</evidence>
<proteinExistence type="predicted"/>
<dbReference type="AlphaFoldDB" id="A0A917CP01"/>
<reference evidence="2" key="2">
    <citation type="submission" date="2020-09" db="EMBL/GenBank/DDBJ databases">
        <authorList>
            <person name="Sun Q."/>
            <person name="Sedlacek I."/>
        </authorList>
    </citation>
    <scope>NUCLEOTIDE SEQUENCE</scope>
    <source>
        <strain evidence="2">CCM 7905</strain>
    </source>
</reference>
<sequence>MSDTVSPAGTDTASDPVDSVGWLLVETLGARDGLEPTVVAVGNRKRNFAALGRQTPSRHVSSALRDAVRRVVITRQQVVSHVVPKGTPRTMTPRTMLCVPVFSATGDVFGVSAWIGSPDTGPPPREIVGTFEWNAVTGITQHGPGLETDILGIARSADRRTLPEIWKYFTEFDYHDDYTAFVQEVQTASAESGQQFGAEIALTGEDGVARRVHMTVRSSLYGTERKIVGLVHVIADIERPPSAFSREFARAAAAVALDSEQGVGHMILRTGLMLEWLRPPPEPFGRWATEVPEIHPTSAEQYEAARESVMRGSSAGADLVIYLRFAGDVDWLPAHVIVTAVGRPDPSRDSLVSQAIVQVRTSIGIMAW</sequence>
<dbReference type="Proteomes" id="UP000654257">
    <property type="component" value="Unassembled WGS sequence"/>
</dbReference>
<dbReference type="RefSeq" id="WP_188542864.1">
    <property type="nucleotide sequence ID" value="NZ_BMCU01000001.1"/>
</dbReference>
<keyword evidence="3" id="KW-1185">Reference proteome</keyword>
<feature type="domain" description="Rv3651-like N-terminal" evidence="1">
    <location>
        <begin position="22"/>
        <end position="124"/>
    </location>
</feature>
<evidence type="ECO:0000313" key="2">
    <source>
        <dbReference type="EMBL" id="GGF91745.1"/>
    </source>
</evidence>
<name>A0A917CP01_9NOCA</name>